<accession>A0A250IFU5</accession>
<feature type="region of interest" description="Disordered" evidence="1">
    <location>
        <begin position="1"/>
        <end position="70"/>
    </location>
</feature>
<evidence type="ECO:0000313" key="2">
    <source>
        <dbReference type="EMBL" id="ATB30103.1"/>
    </source>
</evidence>
<feature type="compositionally biased region" description="Acidic residues" evidence="1">
    <location>
        <begin position="28"/>
        <end position="39"/>
    </location>
</feature>
<name>A0A250IFU5_9BACT</name>
<sequence>MMTEHRQGRRRSPTPREDIEKRVRKELEDWESAGTDCEDGFTTSHRSVLPAPSAPPLWSLPIPASKKDGH</sequence>
<organism evidence="2 3">
    <name type="scientific">Melittangium boletus DSM 14713</name>
    <dbReference type="NCBI Taxonomy" id="1294270"/>
    <lineage>
        <taxon>Bacteria</taxon>
        <taxon>Pseudomonadati</taxon>
        <taxon>Myxococcota</taxon>
        <taxon>Myxococcia</taxon>
        <taxon>Myxococcales</taxon>
        <taxon>Cystobacterineae</taxon>
        <taxon>Archangiaceae</taxon>
        <taxon>Melittangium</taxon>
    </lineage>
</organism>
<feature type="compositionally biased region" description="Basic and acidic residues" evidence="1">
    <location>
        <begin position="14"/>
        <end position="27"/>
    </location>
</feature>
<keyword evidence="3" id="KW-1185">Reference proteome</keyword>
<dbReference type="AlphaFoldDB" id="A0A250IFU5"/>
<proteinExistence type="predicted"/>
<dbReference type="KEGG" id="mbd:MEBOL_003558"/>
<reference evidence="2 3" key="1">
    <citation type="submission" date="2017-06" db="EMBL/GenBank/DDBJ databases">
        <authorList>
            <person name="Kim H.J."/>
            <person name="Triplett B.A."/>
        </authorList>
    </citation>
    <scope>NUCLEOTIDE SEQUENCE [LARGE SCALE GENOMIC DNA]</scope>
    <source>
        <strain evidence="2 3">DSM 14713</strain>
    </source>
</reference>
<gene>
    <name evidence="2" type="ORF">MEBOL_003558</name>
</gene>
<dbReference type="Proteomes" id="UP000217289">
    <property type="component" value="Chromosome"/>
</dbReference>
<dbReference type="EMBL" id="CP022163">
    <property type="protein sequence ID" value="ATB30103.1"/>
    <property type="molecule type" value="Genomic_DNA"/>
</dbReference>
<evidence type="ECO:0000256" key="1">
    <source>
        <dbReference type="SAM" id="MobiDB-lite"/>
    </source>
</evidence>
<protein>
    <submittedName>
        <fullName evidence="2">Uncharacterized protein</fullName>
    </submittedName>
</protein>
<evidence type="ECO:0000313" key="3">
    <source>
        <dbReference type="Proteomes" id="UP000217289"/>
    </source>
</evidence>